<evidence type="ECO:0000256" key="3">
    <source>
        <dbReference type="ARBA" id="ARBA00022989"/>
    </source>
</evidence>
<proteinExistence type="predicted"/>
<organism evidence="6 7">
    <name type="scientific">Paenibacillus sambharensis</name>
    <dbReference type="NCBI Taxonomy" id="1803190"/>
    <lineage>
        <taxon>Bacteria</taxon>
        <taxon>Bacillati</taxon>
        <taxon>Bacillota</taxon>
        <taxon>Bacilli</taxon>
        <taxon>Bacillales</taxon>
        <taxon>Paenibacillaceae</taxon>
        <taxon>Paenibacillus</taxon>
    </lineage>
</organism>
<keyword evidence="7" id="KW-1185">Reference proteome</keyword>
<feature type="transmembrane region" description="Helical" evidence="5">
    <location>
        <begin position="43"/>
        <end position="61"/>
    </location>
</feature>
<sequence>MRRFGLAFNRRFEQWMFLLIPGTLVLGFLFAGELLRFVETVPYLFAFVTFTMGLGCGFKQLAHVFRRPLPMAWTLLIAHLALPLAAYGLGSMLYGADSPYVVGLVLFALIPLGVSSVIWVGMSGGSVPMILSLVVIDSLLSPLVVPAGIRLFFGTAVDVHTSQMMMDLLLIIVLPTAAGVLLNQLTGGRITPAVKPVTAPVSKLCFVAVVALNAAAIEPHVSALQSDMPKLVPVVVLLVGICYAAGYFGSKPLGSRELEATVSYATGMRNISLGIVLALGYFSPLAAVPVVLAILIQQPVATLHHYALQKLHKVKSGETVSRQVR</sequence>
<feature type="transmembrane region" description="Helical" evidence="5">
    <location>
        <begin position="165"/>
        <end position="185"/>
    </location>
</feature>
<keyword evidence="4 5" id="KW-0472">Membrane</keyword>
<dbReference type="PANTHER" id="PTHR10361">
    <property type="entry name" value="SODIUM-BILE ACID COTRANSPORTER"/>
    <property type="match status" value="1"/>
</dbReference>
<dbReference type="Gene3D" id="1.20.1530.20">
    <property type="match status" value="1"/>
</dbReference>
<dbReference type="Pfam" id="PF01758">
    <property type="entry name" value="SBF"/>
    <property type="match status" value="1"/>
</dbReference>
<dbReference type="InterPro" id="IPR002657">
    <property type="entry name" value="BilAc:Na_symport/Acr3"/>
</dbReference>
<dbReference type="InterPro" id="IPR004710">
    <property type="entry name" value="Bilac:Na_transpt"/>
</dbReference>
<dbReference type="OrthoDB" id="1551454at2"/>
<evidence type="ECO:0000313" key="6">
    <source>
        <dbReference type="EMBL" id="PZD95790.1"/>
    </source>
</evidence>
<dbReference type="EMBL" id="QKRB01000043">
    <property type="protein sequence ID" value="PZD95790.1"/>
    <property type="molecule type" value="Genomic_DNA"/>
</dbReference>
<keyword evidence="2 5" id="KW-0812">Transmembrane</keyword>
<dbReference type="GO" id="GO:0016020">
    <property type="term" value="C:membrane"/>
    <property type="evidence" value="ECO:0007669"/>
    <property type="project" value="UniProtKB-SubCell"/>
</dbReference>
<dbReference type="Proteomes" id="UP000249522">
    <property type="component" value="Unassembled WGS sequence"/>
</dbReference>
<evidence type="ECO:0000256" key="2">
    <source>
        <dbReference type="ARBA" id="ARBA00022692"/>
    </source>
</evidence>
<evidence type="ECO:0000256" key="5">
    <source>
        <dbReference type="SAM" id="Phobius"/>
    </source>
</evidence>
<feature type="transmembrane region" description="Helical" evidence="5">
    <location>
        <begin position="12"/>
        <end position="31"/>
    </location>
</feature>
<dbReference type="AlphaFoldDB" id="A0A2W1LCK2"/>
<evidence type="ECO:0000313" key="7">
    <source>
        <dbReference type="Proteomes" id="UP000249522"/>
    </source>
</evidence>
<dbReference type="PANTHER" id="PTHR10361:SF28">
    <property type="entry name" value="P3 PROTEIN-RELATED"/>
    <property type="match status" value="1"/>
</dbReference>
<feature type="transmembrane region" description="Helical" evidence="5">
    <location>
        <begin position="129"/>
        <end position="153"/>
    </location>
</feature>
<comment type="caution">
    <text evidence="6">The sequence shown here is derived from an EMBL/GenBank/DDBJ whole genome shotgun (WGS) entry which is preliminary data.</text>
</comment>
<name>A0A2W1LCK2_9BACL</name>
<feature type="transmembrane region" description="Helical" evidence="5">
    <location>
        <begin position="197"/>
        <end position="216"/>
    </location>
</feature>
<gene>
    <name evidence="6" type="ORF">DNH61_10045</name>
</gene>
<keyword evidence="3 5" id="KW-1133">Transmembrane helix</keyword>
<feature type="transmembrane region" description="Helical" evidence="5">
    <location>
        <begin position="271"/>
        <end position="296"/>
    </location>
</feature>
<feature type="transmembrane region" description="Helical" evidence="5">
    <location>
        <begin position="100"/>
        <end position="122"/>
    </location>
</feature>
<feature type="transmembrane region" description="Helical" evidence="5">
    <location>
        <begin position="73"/>
        <end position="94"/>
    </location>
</feature>
<feature type="transmembrane region" description="Helical" evidence="5">
    <location>
        <begin position="231"/>
        <end position="250"/>
    </location>
</feature>
<evidence type="ECO:0000256" key="4">
    <source>
        <dbReference type="ARBA" id="ARBA00023136"/>
    </source>
</evidence>
<accession>A0A2W1LCK2</accession>
<evidence type="ECO:0000256" key="1">
    <source>
        <dbReference type="ARBA" id="ARBA00004141"/>
    </source>
</evidence>
<dbReference type="InterPro" id="IPR038770">
    <property type="entry name" value="Na+/solute_symporter_sf"/>
</dbReference>
<comment type="subcellular location">
    <subcellularLocation>
        <location evidence="1">Membrane</location>
        <topology evidence="1">Multi-pass membrane protein</topology>
    </subcellularLocation>
</comment>
<dbReference type="RefSeq" id="WP_111146536.1">
    <property type="nucleotide sequence ID" value="NZ_QKRB01000043.1"/>
</dbReference>
<protein>
    <submittedName>
        <fullName evidence="6">Bile acid:sodium symporter family protein</fullName>
    </submittedName>
</protein>
<reference evidence="6 7" key="1">
    <citation type="submission" date="2018-06" db="EMBL/GenBank/DDBJ databases">
        <title>Paenibacillus imtechensis sp. nov.</title>
        <authorList>
            <person name="Pinnaka A.K."/>
            <person name="Singh H."/>
            <person name="Kaur M."/>
        </authorList>
    </citation>
    <scope>NUCLEOTIDE SEQUENCE [LARGE SCALE GENOMIC DNA]</scope>
    <source>
        <strain evidence="6 7">SMB1</strain>
    </source>
</reference>